<reference evidence="1" key="1">
    <citation type="submission" date="2022-09" db="EMBL/GenBank/DDBJ databases">
        <title>Rhodovastum sp. nov. RN2-1 isolated from soil in Seongnam, South Korea.</title>
        <authorList>
            <person name="Le N.T."/>
        </authorList>
    </citation>
    <scope>NUCLEOTIDE SEQUENCE</scope>
    <source>
        <strain evidence="1">RN2-1</strain>
    </source>
</reference>
<dbReference type="EMBL" id="JAPDNT010000003">
    <property type="protein sequence ID" value="MCW3474159.1"/>
    <property type="molecule type" value="Genomic_DNA"/>
</dbReference>
<keyword evidence="2" id="KW-1185">Reference proteome</keyword>
<dbReference type="AlphaFoldDB" id="A0AA41YJ72"/>
<proteinExistence type="predicted"/>
<protein>
    <submittedName>
        <fullName evidence="1">DUF3305 domain-containing protein</fullName>
    </submittedName>
</protein>
<evidence type="ECO:0000313" key="1">
    <source>
        <dbReference type="EMBL" id="MCW3474159.1"/>
    </source>
</evidence>
<sequence>MATATYLVGVVLERRKVASPWIDHVWLPVAVLPAAPDLAPLTWLGATDTGERFFAGGFEMDLHRTDTATYRDNLASGAPRIWVAARPPGNDGPPAVVGVTPDPAEGEALTEAGNDIVEAVPMPPEIEAVLIRFIADHHVERPFVKRKRDRWAGPEEDE</sequence>
<evidence type="ECO:0000313" key="2">
    <source>
        <dbReference type="Proteomes" id="UP001165679"/>
    </source>
</evidence>
<dbReference type="Proteomes" id="UP001165679">
    <property type="component" value="Unassembled WGS sequence"/>
</dbReference>
<dbReference type="InterPro" id="IPR021736">
    <property type="entry name" value="DUF3305"/>
</dbReference>
<name>A0AA41YJ72_9PROT</name>
<accession>A0AA41YJ72</accession>
<comment type="caution">
    <text evidence="1">The sequence shown here is derived from an EMBL/GenBank/DDBJ whole genome shotgun (WGS) entry which is preliminary data.</text>
</comment>
<reference evidence="1" key="2">
    <citation type="submission" date="2022-10" db="EMBL/GenBank/DDBJ databases">
        <authorList>
            <person name="Trinh H.N."/>
        </authorList>
    </citation>
    <scope>NUCLEOTIDE SEQUENCE</scope>
    <source>
        <strain evidence="1">RN2-1</strain>
    </source>
</reference>
<gene>
    <name evidence="1" type="ORF">OL599_06165</name>
</gene>
<dbReference type="Pfam" id="PF11749">
    <property type="entry name" value="DUF3305"/>
    <property type="match status" value="1"/>
</dbReference>
<dbReference type="RefSeq" id="WP_264712786.1">
    <property type="nucleotide sequence ID" value="NZ_JAPDNT010000003.1"/>
</dbReference>
<organism evidence="1 2">
    <name type="scientific">Limobrevibacterium gyesilva</name>
    <dbReference type="NCBI Taxonomy" id="2991712"/>
    <lineage>
        <taxon>Bacteria</taxon>
        <taxon>Pseudomonadati</taxon>
        <taxon>Pseudomonadota</taxon>
        <taxon>Alphaproteobacteria</taxon>
        <taxon>Acetobacterales</taxon>
        <taxon>Acetobacteraceae</taxon>
        <taxon>Limobrevibacterium</taxon>
    </lineage>
</organism>